<dbReference type="EMBL" id="BBSI01000015">
    <property type="protein sequence ID" value="GAM79445.1"/>
    <property type="molecule type" value="Genomic_DNA"/>
</dbReference>
<evidence type="ECO:0000256" key="5">
    <source>
        <dbReference type="PIRSR" id="PIRSR000102-1"/>
    </source>
</evidence>
<dbReference type="Proteomes" id="UP000053719">
    <property type="component" value="Unassembled WGS sequence"/>
</dbReference>
<dbReference type="PATRIC" id="fig|1360.106.peg.689"/>
<comment type="similarity">
    <text evidence="1">Belongs to the LDH/MDH superfamily. LDH family.</text>
</comment>
<reference evidence="14 15" key="2">
    <citation type="submission" date="2015-10" db="EMBL/GenBank/DDBJ databases">
        <title>Draft Genome Sequences of 11 Lactococcus lactis subspecies cremoris strains.</title>
        <authorList>
            <person name="Wels M."/>
            <person name="Backus L."/>
            <person name="Boekhorst J."/>
            <person name="Dijkstra A."/>
            <person name="Beerthuizen M."/>
            <person name="Kelly W."/>
            <person name="Siezen R."/>
            <person name="Bachmann H."/>
            <person name="Van Hijum S."/>
        </authorList>
    </citation>
    <scope>NUCLEOTIDE SEQUENCE [LARGE SCALE GENOMIC DNA]</scope>
    <source>
        <strain evidence="15">LMG8520</strain>
        <strain evidence="14">M20</strain>
    </source>
</reference>
<dbReference type="PRINTS" id="PR00086">
    <property type="entry name" value="LLDHDRGNASE"/>
</dbReference>
<feature type="binding site" evidence="6">
    <location>
        <begin position="8"/>
        <end position="13"/>
    </location>
    <ligand>
        <name>NAD(+)</name>
        <dbReference type="ChEBI" id="CHEBI:57540"/>
    </ligand>
</feature>
<feature type="domain" description="Lactate/malate dehydrogenase C-terminal" evidence="9">
    <location>
        <begin position="146"/>
        <end position="301"/>
    </location>
</feature>
<dbReference type="PANTHER" id="PTHR43128">
    <property type="entry name" value="L-2-HYDROXYCARBOXYLATE DEHYDROGENASE (NAD(P)(+))"/>
    <property type="match status" value="1"/>
</dbReference>
<dbReference type="InterPro" id="IPR018177">
    <property type="entry name" value="L-lactate_DH_AS"/>
</dbReference>
<feature type="active site" description="Proton acceptor" evidence="5">
    <location>
        <position position="176"/>
    </location>
</feature>
<keyword evidence="3" id="KW-0597">Phosphoprotein</keyword>
<evidence type="ECO:0000313" key="11">
    <source>
        <dbReference type="EMBL" id="KSU07922.1"/>
    </source>
</evidence>
<evidence type="ECO:0000256" key="3">
    <source>
        <dbReference type="ARBA" id="ARBA00022553"/>
    </source>
</evidence>
<gene>
    <name evidence="10" type="ORF">JCM5805K_0553</name>
    <name evidence="11" type="ORF">LMG8520_1728</name>
    <name evidence="12" type="ORF">M20_1981</name>
</gene>
<reference evidence="11" key="3">
    <citation type="journal article" date="2017" name="Genome Announc.">
        <title>Draft Genome Sequences of 24 Lactococcus lactis Strains.</title>
        <authorList>
            <person name="Backus L."/>
            <person name="Wels M."/>
            <person name="Boekhorst J."/>
            <person name="Dijkstra A.R."/>
            <person name="Beerthuyzen M."/>
            <person name="Kelly W.J."/>
            <person name="Siezen R.J."/>
            <person name="van Hijum S.A."/>
            <person name="Bachmann H."/>
        </authorList>
    </citation>
    <scope>NUCLEOTIDE SEQUENCE</scope>
    <source>
        <strain evidence="11">LMG8520</strain>
        <strain evidence="12">M20</strain>
    </source>
</reference>
<evidence type="ECO:0000256" key="4">
    <source>
        <dbReference type="ARBA" id="ARBA00023002"/>
    </source>
</evidence>
<dbReference type="RefSeq" id="WP_023188973.1">
    <property type="nucleotide sequence ID" value="NZ_BAABQR010000008.1"/>
</dbReference>
<evidence type="ECO:0000256" key="6">
    <source>
        <dbReference type="PIRSR" id="PIRSR000102-3"/>
    </source>
</evidence>
<dbReference type="PANTHER" id="PTHR43128:SF31">
    <property type="entry name" value="L-LACTATE DEHYDROGENASE"/>
    <property type="match status" value="1"/>
</dbReference>
<dbReference type="Proteomes" id="UP000031847">
    <property type="component" value="Unassembled WGS sequence"/>
</dbReference>
<dbReference type="EMBL" id="LKLP01000087">
    <property type="protein sequence ID" value="KSU07922.1"/>
    <property type="molecule type" value="Genomic_DNA"/>
</dbReference>
<dbReference type="InterPro" id="IPR001236">
    <property type="entry name" value="Lactate/malate_DH_N"/>
</dbReference>
<dbReference type="Proteomes" id="UP000054230">
    <property type="component" value="Unassembled WGS sequence"/>
</dbReference>
<dbReference type="InterPro" id="IPR036291">
    <property type="entry name" value="NAD(P)-bd_dom_sf"/>
</dbReference>
<dbReference type="PROSITE" id="PS00064">
    <property type="entry name" value="L_LDH"/>
    <property type="match status" value="1"/>
</dbReference>
<dbReference type="InterPro" id="IPR022383">
    <property type="entry name" value="Lactate/malate_DH_C"/>
</dbReference>
<keyword evidence="6" id="KW-0520">NAD</keyword>
<evidence type="ECO:0000256" key="2">
    <source>
        <dbReference type="ARBA" id="ARBA00022533"/>
    </source>
</evidence>
<name>A0A0B8QIB8_LACLL</name>
<evidence type="ECO:0000313" key="15">
    <source>
        <dbReference type="Proteomes" id="UP000054230"/>
    </source>
</evidence>
<sequence>MRKVGLIGCGHVGATVALDIVQGGLVDELVIIDKKREKAEAEVLDLLDALSLLPFYVKIYVGEYTDLVNADIILSTLGHIELIKPGGDRFTELKANIPEIKEVSEQLNRINFKGILIATTNPNDVIVNLYSQLLNLPQSHIIGTGTYLDTARMKAQVSKALKIDGRAIEGYVLGEHGNSQFTAWSTVRVGGQSFLEIAKEKNLDLEDLEEKARQGGFAVFNTKGYTNVAIAAATVSLMNLVLSDAKSIAICSHYDEKFKSYISTPALIGKEGVEALVKFPLTFEEEVKLKQSVCEIQEKIDYFS</sequence>
<keyword evidence="2" id="KW-0021">Allosteric enzyme</keyword>
<feature type="binding site" evidence="6">
    <location>
        <position position="33"/>
    </location>
    <ligand>
        <name>NAD(+)</name>
        <dbReference type="ChEBI" id="CHEBI:57540"/>
    </ligand>
</feature>
<dbReference type="Gene3D" id="3.40.50.720">
    <property type="entry name" value="NAD(P)-binding Rossmann-like Domain"/>
    <property type="match status" value="1"/>
</dbReference>
<dbReference type="SMR" id="A0A0B8QIB8"/>
<dbReference type="PIRSF" id="PIRSF000102">
    <property type="entry name" value="Lac_mal_DH"/>
    <property type="match status" value="1"/>
</dbReference>
<evidence type="ECO:0000313" key="10">
    <source>
        <dbReference type="EMBL" id="GAM79445.1"/>
    </source>
</evidence>
<dbReference type="Gene3D" id="3.90.110.10">
    <property type="entry name" value="Lactate dehydrogenase/glycoside hydrolase, family 4, C-terminal"/>
    <property type="match status" value="1"/>
</dbReference>
<organism evidence="10 13">
    <name type="scientific">Lactococcus lactis subsp. lactis</name>
    <name type="common">Streptococcus lactis</name>
    <dbReference type="NCBI Taxonomy" id="1360"/>
    <lineage>
        <taxon>Bacteria</taxon>
        <taxon>Bacillati</taxon>
        <taxon>Bacillota</taxon>
        <taxon>Bacilli</taxon>
        <taxon>Lactobacillales</taxon>
        <taxon>Streptococcaceae</taxon>
        <taxon>Lactococcus</taxon>
    </lineage>
</organism>
<evidence type="ECO:0000313" key="13">
    <source>
        <dbReference type="Proteomes" id="UP000031847"/>
    </source>
</evidence>
<dbReference type="AlphaFoldDB" id="A0A0B8QIB8"/>
<feature type="binding site" evidence="6">
    <location>
        <position position="96"/>
    </location>
    <ligand>
        <name>NAD(+)</name>
        <dbReference type="ChEBI" id="CHEBI:57540"/>
    </ligand>
</feature>
<dbReference type="SUPFAM" id="SSF56327">
    <property type="entry name" value="LDH C-terminal domain-like"/>
    <property type="match status" value="1"/>
</dbReference>
<dbReference type="EMBL" id="LKLU01000102">
    <property type="protein sequence ID" value="KSU19741.1"/>
    <property type="molecule type" value="Genomic_DNA"/>
</dbReference>
<evidence type="ECO:0000313" key="12">
    <source>
        <dbReference type="EMBL" id="KSU19741.1"/>
    </source>
</evidence>
<dbReference type="InterPro" id="IPR015955">
    <property type="entry name" value="Lactate_DH/Glyco_Ohase_4_C"/>
</dbReference>
<dbReference type="SUPFAM" id="SSF51735">
    <property type="entry name" value="NAD(P)-binding Rossmann-fold domains"/>
    <property type="match status" value="1"/>
</dbReference>
<evidence type="ECO:0000256" key="1">
    <source>
        <dbReference type="ARBA" id="ARBA00006054"/>
    </source>
</evidence>
<reference evidence="10 13" key="1">
    <citation type="submission" date="2015-01" db="EMBL/GenBank/DDBJ databases">
        <title>Lactococcus lactis subsp.lactis JCM 5805 whole genome shotgun sequence.</title>
        <authorList>
            <person name="Fujii T."/>
            <person name="Tomita Y."/>
            <person name="Ikushima S."/>
            <person name="Fujiwara D."/>
        </authorList>
    </citation>
    <scope>NUCLEOTIDE SEQUENCE [LARGE SCALE GENOMIC DNA]</scope>
    <source>
        <strain evidence="10 13">JCM 5805</strain>
    </source>
</reference>
<evidence type="ECO:0000313" key="14">
    <source>
        <dbReference type="Proteomes" id="UP000053719"/>
    </source>
</evidence>
<feature type="domain" description="Lactate/malate dehydrogenase N-terminal" evidence="8">
    <location>
        <begin position="3"/>
        <end position="143"/>
    </location>
</feature>
<comment type="caution">
    <text evidence="10">The sequence shown here is derived from an EMBL/GenBank/DDBJ whole genome shotgun (WGS) entry which is preliminary data.</text>
</comment>
<evidence type="ECO:0000256" key="7">
    <source>
        <dbReference type="RuleBase" id="RU003369"/>
    </source>
</evidence>
<dbReference type="GO" id="GO:0004459">
    <property type="term" value="F:L-lactate dehydrogenase (NAD+) activity"/>
    <property type="evidence" value="ECO:0007669"/>
    <property type="project" value="InterPro"/>
</dbReference>
<dbReference type="Pfam" id="PF00056">
    <property type="entry name" value="Ldh_1_N"/>
    <property type="match status" value="1"/>
</dbReference>
<proteinExistence type="inferred from homology"/>
<dbReference type="GO" id="GO:0006089">
    <property type="term" value="P:lactate metabolic process"/>
    <property type="evidence" value="ECO:0007669"/>
    <property type="project" value="TreeGrafter"/>
</dbReference>
<accession>A0A0B8QIB8</accession>
<dbReference type="Pfam" id="PF02866">
    <property type="entry name" value="Ldh_1_C"/>
    <property type="match status" value="1"/>
</dbReference>
<protein>
    <submittedName>
        <fullName evidence="11">L-lactate dehydrogenase</fullName>
    </submittedName>
    <submittedName>
        <fullName evidence="10">Malate/lactate dehydrogenases</fullName>
    </submittedName>
</protein>
<evidence type="ECO:0000259" key="8">
    <source>
        <dbReference type="Pfam" id="PF00056"/>
    </source>
</evidence>
<evidence type="ECO:0000259" key="9">
    <source>
        <dbReference type="Pfam" id="PF02866"/>
    </source>
</evidence>
<dbReference type="InterPro" id="IPR001557">
    <property type="entry name" value="L-lactate/malate_DH"/>
</dbReference>
<keyword evidence="4 7" id="KW-0560">Oxidoreductase</keyword>